<evidence type="ECO:0000256" key="11">
    <source>
        <dbReference type="PROSITE-ProRule" id="PRU00175"/>
    </source>
</evidence>
<dbReference type="InterPro" id="IPR001841">
    <property type="entry name" value="Znf_RING"/>
</dbReference>
<comment type="catalytic activity">
    <reaction evidence="1">
        <text>[E2 ubiquitin-conjugating enzyme]-S-ubiquitinyl-L-cysteine + [acceptor protein]-L-lysine = [E2 ubiquitin-conjugating enzyme]-L-cysteine + [acceptor protein]-N(6)-ubiquitinyl-L-lysine.</text>
        <dbReference type="EC" id="2.3.2.31"/>
    </reaction>
</comment>
<name>A5DFV1_PICGU</name>
<dbReference type="SUPFAM" id="SSF57850">
    <property type="entry name" value="RING/U-box"/>
    <property type="match status" value="2"/>
</dbReference>
<evidence type="ECO:0000256" key="3">
    <source>
        <dbReference type="ARBA" id="ARBA00012251"/>
    </source>
</evidence>
<dbReference type="HOGENOM" id="CLU_021364_2_2_1"/>
<dbReference type="InParanoid" id="A5DFV1"/>
<keyword evidence="7 11" id="KW-0863">Zinc-finger</keyword>
<dbReference type="InterPro" id="IPR006575">
    <property type="entry name" value="RWD_dom"/>
</dbReference>
<keyword evidence="4" id="KW-0808">Transferase</keyword>
<dbReference type="InterPro" id="IPR031128">
    <property type="entry name" value="RNF14_RING-HC_Zfn"/>
</dbReference>
<dbReference type="GeneID" id="5128334"/>
<dbReference type="Gene3D" id="3.10.110.10">
    <property type="entry name" value="Ubiquitin Conjugating Enzyme"/>
    <property type="match status" value="1"/>
</dbReference>
<evidence type="ECO:0000256" key="2">
    <source>
        <dbReference type="ARBA" id="ARBA00004906"/>
    </source>
</evidence>
<evidence type="ECO:0000313" key="15">
    <source>
        <dbReference type="EMBL" id="EDK38053.2"/>
    </source>
</evidence>
<dbReference type="PROSITE" id="PS00518">
    <property type="entry name" value="ZF_RING_1"/>
    <property type="match status" value="1"/>
</dbReference>
<dbReference type="InterPro" id="IPR013083">
    <property type="entry name" value="Znf_RING/FYVE/PHD"/>
</dbReference>
<dbReference type="InterPro" id="IPR044066">
    <property type="entry name" value="TRIAD_supradom"/>
</dbReference>
<dbReference type="STRING" id="294746.A5DFV1"/>
<dbReference type="eggNOG" id="KOG1814">
    <property type="taxonomic scope" value="Eukaryota"/>
</dbReference>
<accession>A5DFV1</accession>
<evidence type="ECO:0000259" key="13">
    <source>
        <dbReference type="PROSITE" id="PS50908"/>
    </source>
</evidence>
<proteinExistence type="inferred from homology"/>
<evidence type="ECO:0000259" key="14">
    <source>
        <dbReference type="PROSITE" id="PS51873"/>
    </source>
</evidence>
<evidence type="ECO:0000256" key="10">
    <source>
        <dbReference type="ARBA" id="ARBA00044508"/>
    </source>
</evidence>
<dbReference type="FunCoup" id="A5DFV1">
    <property type="interactions" value="169"/>
</dbReference>
<reference evidence="15 16" key="1">
    <citation type="journal article" date="2009" name="Nature">
        <title>Evolution of pathogenicity and sexual reproduction in eight Candida genomes.</title>
        <authorList>
            <person name="Butler G."/>
            <person name="Rasmussen M.D."/>
            <person name="Lin M.F."/>
            <person name="Santos M.A."/>
            <person name="Sakthikumar S."/>
            <person name="Munro C.A."/>
            <person name="Rheinbay E."/>
            <person name="Grabherr M."/>
            <person name="Forche A."/>
            <person name="Reedy J.L."/>
            <person name="Agrafioti I."/>
            <person name="Arnaud M.B."/>
            <person name="Bates S."/>
            <person name="Brown A.J."/>
            <person name="Brunke S."/>
            <person name="Costanzo M.C."/>
            <person name="Fitzpatrick D.A."/>
            <person name="de Groot P.W."/>
            <person name="Harris D."/>
            <person name="Hoyer L.L."/>
            <person name="Hube B."/>
            <person name="Klis F.M."/>
            <person name="Kodira C."/>
            <person name="Lennard N."/>
            <person name="Logue M.E."/>
            <person name="Martin R."/>
            <person name="Neiman A.M."/>
            <person name="Nikolaou E."/>
            <person name="Quail M.A."/>
            <person name="Quinn J."/>
            <person name="Santos M.C."/>
            <person name="Schmitzberger F.F."/>
            <person name="Sherlock G."/>
            <person name="Shah P."/>
            <person name="Silverstein K.A."/>
            <person name="Skrzypek M.S."/>
            <person name="Soll D."/>
            <person name="Staggs R."/>
            <person name="Stansfield I."/>
            <person name="Stumpf M.P."/>
            <person name="Sudbery P.E."/>
            <person name="Srikantha T."/>
            <person name="Zeng Q."/>
            <person name="Berman J."/>
            <person name="Berriman M."/>
            <person name="Heitman J."/>
            <person name="Gow N.A."/>
            <person name="Lorenz M.C."/>
            <person name="Birren B.W."/>
            <person name="Kellis M."/>
            <person name="Cuomo C.A."/>
        </authorList>
    </citation>
    <scope>NUCLEOTIDE SEQUENCE [LARGE SCALE GENOMIC DNA]</scope>
    <source>
        <strain evidence="16">ATCC 6260 / CBS 566 / DSM 6381 / JCM 1539 / NBRC 10279 / NRRL Y-324</strain>
    </source>
</reference>
<evidence type="ECO:0000256" key="5">
    <source>
        <dbReference type="ARBA" id="ARBA00022723"/>
    </source>
</evidence>
<evidence type="ECO:0000256" key="1">
    <source>
        <dbReference type="ARBA" id="ARBA00001798"/>
    </source>
</evidence>
<feature type="domain" description="RING-type" evidence="12">
    <location>
        <begin position="175"/>
        <end position="224"/>
    </location>
</feature>
<sequence length="472" mass="54138">MTPIDAFSEDENIQELQSLVAIYPSTKIDFGQKSGSLEIPIQCDDEVQVQVKVLASNQTVRTAEVKHLPAVIFSFSLPETYPHESPPKFSVTCSTLSSDILQMLSTELYNLWEMYHDQVIYSMIDLLNSKLDSQLDIMIPELKIDCGTDEQRYHEFEEYNRLKSMDVFNSNTYLCQICQNDIKGINCSRFDDCNHIFCNACLEDFFKSLILEGAIEKVHCPDFRCTSKSVKDRDQLLRLDSPFSSNFEIFKNKVLKPPISIEQLSRILNSDALTSRYQELFTKHQYDVITKLFPKRLIQCPRTGCSEQIFRENVSDPLVRCKRCKYAFCSDCQHSWHGSYKSCSSKVVGKYAGIPVEALDQWLEMSDDSIGKRKLGYQYGRALMKKTADEYLMDRLLDDMINDGSSGLHRCPTCGLIIERLDGCNKMCCSSCRTFFCNLCGCYLDHGDPYGHFRDPRSSCYRKLFEGMPGVD</sequence>
<dbReference type="Pfam" id="PF01485">
    <property type="entry name" value="IBR"/>
    <property type="match status" value="2"/>
</dbReference>
<dbReference type="InterPro" id="IPR047548">
    <property type="entry name" value="Rcat_RBR_RNF14"/>
</dbReference>
<evidence type="ECO:0000256" key="6">
    <source>
        <dbReference type="ARBA" id="ARBA00022737"/>
    </source>
</evidence>
<dbReference type="PROSITE" id="PS51873">
    <property type="entry name" value="TRIAD"/>
    <property type="match status" value="1"/>
</dbReference>
<dbReference type="InterPro" id="IPR002867">
    <property type="entry name" value="IBR_dom"/>
</dbReference>
<dbReference type="GO" id="GO:0016567">
    <property type="term" value="P:protein ubiquitination"/>
    <property type="evidence" value="ECO:0007669"/>
    <property type="project" value="InterPro"/>
</dbReference>
<organism evidence="15 16">
    <name type="scientific">Meyerozyma guilliermondii (strain ATCC 6260 / CBS 566 / DSM 6381 / JCM 1539 / NBRC 10279 / NRRL Y-324)</name>
    <name type="common">Yeast</name>
    <name type="synonym">Candida guilliermondii</name>
    <dbReference type="NCBI Taxonomy" id="294746"/>
    <lineage>
        <taxon>Eukaryota</taxon>
        <taxon>Fungi</taxon>
        <taxon>Dikarya</taxon>
        <taxon>Ascomycota</taxon>
        <taxon>Saccharomycotina</taxon>
        <taxon>Pichiomycetes</taxon>
        <taxon>Debaryomycetaceae</taxon>
        <taxon>Meyerozyma</taxon>
    </lineage>
</organism>
<dbReference type="GO" id="GO:0061630">
    <property type="term" value="F:ubiquitin protein ligase activity"/>
    <property type="evidence" value="ECO:0007669"/>
    <property type="project" value="UniProtKB-EC"/>
</dbReference>
<dbReference type="PROSITE" id="PS50908">
    <property type="entry name" value="RWD"/>
    <property type="match status" value="1"/>
</dbReference>
<evidence type="ECO:0000313" key="16">
    <source>
        <dbReference type="Proteomes" id="UP000001997"/>
    </source>
</evidence>
<dbReference type="PROSITE" id="PS50089">
    <property type="entry name" value="ZF_RING_2"/>
    <property type="match status" value="1"/>
</dbReference>
<dbReference type="Pfam" id="PF05773">
    <property type="entry name" value="RWD"/>
    <property type="match status" value="1"/>
</dbReference>
<evidence type="ECO:0000256" key="9">
    <source>
        <dbReference type="ARBA" id="ARBA00022833"/>
    </source>
</evidence>
<dbReference type="GO" id="GO:0008270">
    <property type="term" value="F:zinc ion binding"/>
    <property type="evidence" value="ECO:0007669"/>
    <property type="project" value="UniProtKB-KW"/>
</dbReference>
<keyword evidence="16" id="KW-1185">Reference proteome</keyword>
<dbReference type="SMART" id="SM00647">
    <property type="entry name" value="IBR"/>
    <property type="match status" value="2"/>
</dbReference>
<comment type="similarity">
    <text evidence="10">Belongs to the RBR family. RNF14 subfamily.</text>
</comment>
<evidence type="ECO:0000256" key="8">
    <source>
        <dbReference type="ARBA" id="ARBA00022786"/>
    </source>
</evidence>
<keyword evidence="5" id="KW-0479">Metal-binding</keyword>
<dbReference type="EMBL" id="CH408156">
    <property type="protein sequence ID" value="EDK38053.2"/>
    <property type="molecule type" value="Genomic_DNA"/>
</dbReference>
<dbReference type="InterPro" id="IPR016135">
    <property type="entry name" value="UBQ-conjugating_enzyme/RWD"/>
</dbReference>
<dbReference type="CDD" id="cd16628">
    <property type="entry name" value="RING-HC_RBR_RNF14"/>
    <property type="match status" value="1"/>
</dbReference>
<dbReference type="VEuPathDB" id="FungiDB:PGUG_02152"/>
<dbReference type="Gene3D" id="2.20.25.20">
    <property type="match status" value="1"/>
</dbReference>
<dbReference type="InterPro" id="IPR031127">
    <property type="entry name" value="E3_UB_ligase_RBR"/>
</dbReference>
<evidence type="ECO:0000256" key="4">
    <source>
        <dbReference type="ARBA" id="ARBA00022679"/>
    </source>
</evidence>
<comment type="pathway">
    <text evidence="2">Protein modification; protein ubiquitination.</text>
</comment>
<dbReference type="InterPro" id="IPR017907">
    <property type="entry name" value="Znf_RING_CS"/>
</dbReference>
<dbReference type="AlphaFoldDB" id="A5DFV1"/>
<dbReference type="Gene3D" id="1.20.120.1750">
    <property type="match status" value="1"/>
</dbReference>
<dbReference type="PANTHER" id="PTHR11685">
    <property type="entry name" value="RBR FAMILY RING FINGER AND IBR DOMAIN-CONTAINING"/>
    <property type="match status" value="1"/>
</dbReference>
<dbReference type="OMA" id="PRSWCQG"/>
<gene>
    <name evidence="15" type="ORF">PGUG_02152</name>
</gene>
<dbReference type="OrthoDB" id="1431934at2759"/>
<feature type="domain" description="RWD" evidence="13">
    <location>
        <begin position="14"/>
        <end position="134"/>
    </location>
</feature>
<dbReference type="Proteomes" id="UP000001997">
    <property type="component" value="Unassembled WGS sequence"/>
</dbReference>
<evidence type="ECO:0000256" key="7">
    <source>
        <dbReference type="ARBA" id="ARBA00022771"/>
    </source>
</evidence>
<dbReference type="SMART" id="SM00591">
    <property type="entry name" value="RWD"/>
    <property type="match status" value="1"/>
</dbReference>
<dbReference type="Gene3D" id="3.30.40.10">
    <property type="entry name" value="Zinc/RING finger domain, C3HC4 (zinc finger)"/>
    <property type="match status" value="1"/>
</dbReference>
<dbReference type="CDD" id="cd20354">
    <property type="entry name" value="Rcat_RBR_RNF14"/>
    <property type="match status" value="1"/>
</dbReference>
<protein>
    <recommendedName>
        <fullName evidence="3">RBR-type E3 ubiquitin transferase</fullName>
        <ecNumber evidence="3">2.3.2.31</ecNumber>
    </recommendedName>
</protein>
<dbReference type="RefSeq" id="XP_001486480.2">
    <property type="nucleotide sequence ID" value="XM_001486430.1"/>
</dbReference>
<dbReference type="KEGG" id="pgu:PGUG_02152"/>
<dbReference type="SUPFAM" id="SSF54495">
    <property type="entry name" value="UBC-like"/>
    <property type="match status" value="1"/>
</dbReference>
<keyword evidence="6" id="KW-0677">Repeat</keyword>
<keyword evidence="9" id="KW-0862">Zinc</keyword>
<feature type="domain" description="RING-type" evidence="14">
    <location>
        <begin position="171"/>
        <end position="464"/>
    </location>
</feature>
<dbReference type="EC" id="2.3.2.31" evidence="3"/>
<evidence type="ECO:0000259" key="12">
    <source>
        <dbReference type="PROSITE" id="PS50089"/>
    </source>
</evidence>
<keyword evidence="8" id="KW-0833">Ubl conjugation pathway</keyword>
<dbReference type="CDD" id="cd23820">
    <property type="entry name" value="RWD_RNF14"/>
    <property type="match status" value="1"/>
</dbReference>